<dbReference type="Gene3D" id="3.30.700.10">
    <property type="entry name" value="Glycoprotein, Type 4 Pilin"/>
    <property type="match status" value="1"/>
</dbReference>
<dbReference type="InterPro" id="IPR045584">
    <property type="entry name" value="Pilin-like"/>
</dbReference>
<dbReference type="PANTHER" id="PTHR30093">
    <property type="entry name" value="GENERAL SECRETION PATHWAY PROTEIN G"/>
    <property type="match status" value="1"/>
</dbReference>
<evidence type="ECO:0008006" key="9">
    <source>
        <dbReference type="Google" id="ProtNLM"/>
    </source>
</evidence>
<accession>A0ABN6H4D3</accession>
<proteinExistence type="predicted"/>
<evidence type="ECO:0000313" key="8">
    <source>
        <dbReference type="Proteomes" id="UP001374893"/>
    </source>
</evidence>
<dbReference type="SUPFAM" id="SSF54523">
    <property type="entry name" value="Pili subunits"/>
    <property type="match status" value="1"/>
</dbReference>
<dbReference type="NCBIfam" id="TIGR02532">
    <property type="entry name" value="IV_pilin_GFxxxE"/>
    <property type="match status" value="1"/>
</dbReference>
<gene>
    <name evidence="7" type="ORF">HAHE_24140</name>
</gene>
<protein>
    <recommendedName>
        <fullName evidence="9">Prepilin-type N-terminal cleavage/methylation domain-containing protein</fullName>
    </recommendedName>
</protein>
<evidence type="ECO:0000256" key="1">
    <source>
        <dbReference type="ARBA" id="ARBA00004167"/>
    </source>
</evidence>
<sequence length="200" mass="21609">MPPSKLSNIMKTYSKIRRPGGFTLIELLVVITIVAVLAAMSFAGVNIAIKRARTTEGNVAASAIHSAVNNFYSEYSRLPEVQGEVKTDSGTGVDLLRILLADEGDGSDIENSRKIPFLNTKEGTGKRGGLYYGSNGNTVQGMYDPFGQPYTIVLNTDYEDVLRFSKGGKQFELRGEQVAVFSPGADQELGTKDDIASFAD</sequence>
<comment type="subcellular location">
    <subcellularLocation>
        <location evidence="1">Membrane</location>
        <topology evidence="1">Single-pass membrane protein</topology>
    </subcellularLocation>
</comment>
<evidence type="ECO:0000256" key="6">
    <source>
        <dbReference type="SAM" id="Phobius"/>
    </source>
</evidence>
<keyword evidence="2" id="KW-0488">Methylation</keyword>
<dbReference type="Pfam" id="PF07963">
    <property type="entry name" value="N_methyl"/>
    <property type="match status" value="1"/>
</dbReference>
<organism evidence="7 8">
    <name type="scientific">Haloferula helveola</name>
    <dbReference type="NCBI Taxonomy" id="490095"/>
    <lineage>
        <taxon>Bacteria</taxon>
        <taxon>Pseudomonadati</taxon>
        <taxon>Verrucomicrobiota</taxon>
        <taxon>Verrucomicrobiia</taxon>
        <taxon>Verrucomicrobiales</taxon>
        <taxon>Verrucomicrobiaceae</taxon>
        <taxon>Haloferula</taxon>
    </lineage>
</organism>
<keyword evidence="5 6" id="KW-0472">Membrane</keyword>
<evidence type="ECO:0000256" key="4">
    <source>
        <dbReference type="ARBA" id="ARBA00022989"/>
    </source>
</evidence>
<keyword evidence="3 6" id="KW-0812">Transmembrane</keyword>
<dbReference type="InterPro" id="IPR012902">
    <property type="entry name" value="N_methyl_site"/>
</dbReference>
<evidence type="ECO:0000256" key="3">
    <source>
        <dbReference type="ARBA" id="ARBA00022692"/>
    </source>
</evidence>
<reference evidence="7 8" key="1">
    <citation type="submission" date="2021-06" db="EMBL/GenBank/DDBJ databases">
        <title>Complete genome of Haloferula helveola possessing various polysaccharide degrading enzymes.</title>
        <authorList>
            <person name="Takami H."/>
            <person name="Huang C."/>
            <person name="Hamasaki K."/>
        </authorList>
    </citation>
    <scope>NUCLEOTIDE SEQUENCE [LARGE SCALE GENOMIC DNA]</scope>
    <source>
        <strain evidence="7 8">CN-1</strain>
    </source>
</reference>
<dbReference type="PROSITE" id="PS00409">
    <property type="entry name" value="PROKAR_NTER_METHYL"/>
    <property type="match status" value="1"/>
</dbReference>
<keyword evidence="4 6" id="KW-1133">Transmembrane helix</keyword>
<feature type="transmembrane region" description="Helical" evidence="6">
    <location>
        <begin position="21"/>
        <end position="45"/>
    </location>
</feature>
<evidence type="ECO:0000313" key="7">
    <source>
        <dbReference type="EMBL" id="BCX48506.1"/>
    </source>
</evidence>
<name>A0ABN6H4D3_9BACT</name>
<dbReference type="PANTHER" id="PTHR30093:SF44">
    <property type="entry name" value="TYPE II SECRETION SYSTEM CORE PROTEIN G"/>
    <property type="match status" value="1"/>
</dbReference>
<evidence type="ECO:0000256" key="5">
    <source>
        <dbReference type="ARBA" id="ARBA00023136"/>
    </source>
</evidence>
<dbReference type="Proteomes" id="UP001374893">
    <property type="component" value="Chromosome"/>
</dbReference>
<keyword evidence="8" id="KW-1185">Reference proteome</keyword>
<dbReference type="EMBL" id="AP024702">
    <property type="protein sequence ID" value="BCX48506.1"/>
    <property type="molecule type" value="Genomic_DNA"/>
</dbReference>
<evidence type="ECO:0000256" key="2">
    <source>
        <dbReference type="ARBA" id="ARBA00022481"/>
    </source>
</evidence>